<dbReference type="PANTHER" id="PTHR33273:SF2">
    <property type="entry name" value="ENDONUCLEASE_EXONUCLEASE_PHOSPHATASE DOMAIN-CONTAINING PROTEIN"/>
    <property type="match status" value="1"/>
</dbReference>
<feature type="non-terminal residue" evidence="2">
    <location>
        <position position="325"/>
    </location>
</feature>
<dbReference type="AlphaFoldDB" id="A0A6G0Y225"/>
<keyword evidence="3" id="KW-1185">Reference proteome</keyword>
<organism evidence="2 3">
    <name type="scientific">Aphis craccivora</name>
    <name type="common">Cowpea aphid</name>
    <dbReference type="NCBI Taxonomy" id="307492"/>
    <lineage>
        <taxon>Eukaryota</taxon>
        <taxon>Metazoa</taxon>
        <taxon>Ecdysozoa</taxon>
        <taxon>Arthropoda</taxon>
        <taxon>Hexapoda</taxon>
        <taxon>Insecta</taxon>
        <taxon>Pterygota</taxon>
        <taxon>Neoptera</taxon>
        <taxon>Paraneoptera</taxon>
        <taxon>Hemiptera</taxon>
        <taxon>Sternorrhyncha</taxon>
        <taxon>Aphidomorpha</taxon>
        <taxon>Aphidoidea</taxon>
        <taxon>Aphididae</taxon>
        <taxon>Aphidini</taxon>
        <taxon>Aphis</taxon>
        <taxon>Aphis</taxon>
    </lineage>
</organism>
<sequence length="325" mass="36792">MLATLTVQLSWICHLYKKQLIPSPLTPYSENYLQATNISISLENHNSITISSIYCPPGAKITTENFKNYFSSLGQQFIAGGDLNSKHPTWGNKSACTRDDLSSDHTPILMELGAMLFKLTRPSLTPGISNWTKFRNIVSDKISLKLSLKTTLEIDQAVQFLTTTIQDAAMASSEYNLHPIKNSKIPAHIQSLIAEKRRARAQWQRFKYPIDKARLNYLKNKLTRAFQNHKNESYHSYIQNLSTKDSSLWKATKKLLNHKQPPPPIRNSDNTWATSDTEKANIFASHLANVFKHHDISPNQTQLTRIEQSLNSPLPMALPAKHTSP</sequence>
<name>A0A6G0Y225_APHCR</name>
<dbReference type="GO" id="GO:0003824">
    <property type="term" value="F:catalytic activity"/>
    <property type="evidence" value="ECO:0007669"/>
    <property type="project" value="InterPro"/>
</dbReference>
<dbReference type="InterPro" id="IPR036691">
    <property type="entry name" value="Endo/exonu/phosph_ase_sf"/>
</dbReference>
<evidence type="ECO:0000313" key="2">
    <source>
        <dbReference type="EMBL" id="KAF0747644.1"/>
    </source>
</evidence>
<accession>A0A6G0Y225</accession>
<dbReference type="Gene3D" id="3.60.10.10">
    <property type="entry name" value="Endonuclease/exonuclease/phosphatase"/>
    <property type="match status" value="1"/>
</dbReference>
<comment type="caution">
    <text evidence="2">The sequence shown here is derived from an EMBL/GenBank/DDBJ whole genome shotgun (WGS) entry which is preliminary data.</text>
</comment>
<proteinExistence type="predicted"/>
<dbReference type="PANTHER" id="PTHR33273">
    <property type="entry name" value="DOMAIN-CONTAINING PROTEIN, PUTATIVE-RELATED"/>
    <property type="match status" value="1"/>
</dbReference>
<dbReference type="Proteomes" id="UP000478052">
    <property type="component" value="Unassembled WGS sequence"/>
</dbReference>
<dbReference type="Pfam" id="PF14529">
    <property type="entry name" value="Exo_endo_phos_2"/>
    <property type="match status" value="1"/>
</dbReference>
<feature type="domain" description="Endonuclease/exonuclease/phosphatase" evidence="1">
    <location>
        <begin position="48"/>
        <end position="94"/>
    </location>
</feature>
<gene>
    <name evidence="2" type="ORF">FWK35_00024027</name>
</gene>
<dbReference type="SUPFAM" id="SSF56219">
    <property type="entry name" value="DNase I-like"/>
    <property type="match status" value="1"/>
</dbReference>
<dbReference type="EMBL" id="VUJU01006771">
    <property type="protein sequence ID" value="KAF0747644.1"/>
    <property type="molecule type" value="Genomic_DNA"/>
</dbReference>
<dbReference type="InterPro" id="IPR005135">
    <property type="entry name" value="Endo/exonuclease/phosphatase"/>
</dbReference>
<protein>
    <recommendedName>
        <fullName evidence="1">Endonuclease/exonuclease/phosphatase domain-containing protein</fullName>
    </recommendedName>
</protein>
<reference evidence="2 3" key="1">
    <citation type="submission" date="2019-08" db="EMBL/GenBank/DDBJ databases">
        <title>Whole genome of Aphis craccivora.</title>
        <authorList>
            <person name="Voronova N.V."/>
            <person name="Shulinski R.S."/>
            <person name="Bandarenka Y.V."/>
            <person name="Zhorov D.G."/>
            <person name="Warner D."/>
        </authorList>
    </citation>
    <scope>NUCLEOTIDE SEQUENCE [LARGE SCALE GENOMIC DNA]</scope>
    <source>
        <strain evidence="2">180601</strain>
        <tissue evidence="2">Whole Body</tissue>
    </source>
</reference>
<dbReference type="OrthoDB" id="6630297at2759"/>
<evidence type="ECO:0000259" key="1">
    <source>
        <dbReference type="Pfam" id="PF14529"/>
    </source>
</evidence>
<evidence type="ECO:0000313" key="3">
    <source>
        <dbReference type="Proteomes" id="UP000478052"/>
    </source>
</evidence>